<dbReference type="Proteomes" id="UP001432046">
    <property type="component" value="Chromosome"/>
</dbReference>
<reference evidence="3" key="2">
    <citation type="journal article" date="2021" name="Int. J. Syst. Evol. Microbiol.">
        <title>Bradyrhizobium septentrionale sp. nov. (sv. septentrionale) and Bradyrhizobium quebecense sp. nov. (sv. septentrionale) associated with legumes native to Canada possess rearranged symbiosis genes and numerous insertion sequences.</title>
        <authorList>
            <person name="Bromfield E.S.P."/>
            <person name="Cloutier S."/>
        </authorList>
    </citation>
    <scope>NUCLEOTIDE SEQUENCE</scope>
    <source>
        <strain evidence="3">5S5</strain>
    </source>
</reference>
<keyword evidence="1" id="KW-1133">Transmembrane helix</keyword>
<keyword evidence="1" id="KW-0472">Membrane</keyword>
<evidence type="ECO:0000256" key="1">
    <source>
        <dbReference type="SAM" id="Phobius"/>
    </source>
</evidence>
<name>A0A973VVK0_9BRAD</name>
<dbReference type="InterPro" id="IPR010699">
    <property type="entry name" value="DUF1275"/>
</dbReference>
<feature type="transmembrane region" description="Helical" evidence="1">
    <location>
        <begin position="108"/>
        <end position="129"/>
    </location>
</feature>
<organism evidence="2">
    <name type="scientific">Bradyrhizobium septentrionale</name>
    <dbReference type="NCBI Taxonomy" id="1404411"/>
    <lineage>
        <taxon>Bacteria</taxon>
        <taxon>Pseudomonadati</taxon>
        <taxon>Pseudomonadota</taxon>
        <taxon>Alphaproteobacteria</taxon>
        <taxon>Hyphomicrobiales</taxon>
        <taxon>Nitrobacteraceae</taxon>
        <taxon>Bradyrhizobium</taxon>
    </lineage>
</organism>
<accession>A0A973VVK0</accession>
<reference evidence="3" key="3">
    <citation type="submission" date="2024-03" db="EMBL/GenBank/DDBJ databases">
        <authorList>
            <person name="Bromfield E.S.P."/>
            <person name="Cloutier S."/>
        </authorList>
    </citation>
    <scope>NUCLEOTIDE SEQUENCE</scope>
    <source>
        <strain evidence="3">5S5</strain>
    </source>
</reference>
<keyword evidence="4" id="KW-1185">Reference proteome</keyword>
<dbReference type="Pfam" id="PF06912">
    <property type="entry name" value="DUF1275"/>
    <property type="match status" value="1"/>
</dbReference>
<feature type="transmembrane region" description="Helical" evidence="1">
    <location>
        <begin position="135"/>
        <end position="158"/>
    </location>
</feature>
<proteinExistence type="predicted"/>
<evidence type="ECO:0000313" key="3">
    <source>
        <dbReference type="EMBL" id="WXC81680.1"/>
    </source>
</evidence>
<feature type="transmembrane region" description="Helical" evidence="1">
    <location>
        <begin position="74"/>
        <end position="96"/>
    </location>
</feature>
<evidence type="ECO:0000313" key="2">
    <source>
        <dbReference type="EMBL" id="NVI42772.1"/>
    </source>
</evidence>
<dbReference type="AlphaFoldDB" id="A0A973VVK0"/>
<dbReference type="PANTHER" id="PTHR37314">
    <property type="entry name" value="SLR0142 PROTEIN"/>
    <property type="match status" value="1"/>
</dbReference>
<gene>
    <name evidence="2" type="ORF">HAP48_006580</name>
    <name evidence="3" type="ORF">WDK88_08715</name>
</gene>
<reference evidence="2" key="1">
    <citation type="submission" date="2020-06" db="EMBL/GenBank/DDBJ databases">
        <title>Whole Genome Sequence of Bradyrhizobium sp. Strain 1S1.</title>
        <authorList>
            <person name="Bromfield E.S.P."/>
            <person name="Cloutier S."/>
        </authorList>
    </citation>
    <scope>NUCLEOTIDE SEQUENCE [LARGE SCALE GENOMIC DNA]</scope>
    <source>
        <strain evidence="2">1S1</strain>
    </source>
</reference>
<protein>
    <submittedName>
        <fullName evidence="2">DUF1275 family protein</fullName>
    </submittedName>
</protein>
<dbReference type="RefSeq" id="WP_166209652.1">
    <property type="nucleotide sequence ID" value="NZ_CP088285.1"/>
</dbReference>
<dbReference type="EMBL" id="JAAOLE020000001">
    <property type="protein sequence ID" value="NVI42772.1"/>
    <property type="molecule type" value="Genomic_DNA"/>
</dbReference>
<feature type="transmembrane region" description="Helical" evidence="1">
    <location>
        <begin position="31"/>
        <end position="54"/>
    </location>
</feature>
<feature type="transmembrane region" description="Helical" evidence="1">
    <location>
        <begin position="203"/>
        <end position="224"/>
    </location>
</feature>
<keyword evidence="1" id="KW-0812">Transmembrane</keyword>
<evidence type="ECO:0000313" key="4">
    <source>
        <dbReference type="Proteomes" id="UP001432046"/>
    </source>
</evidence>
<sequence>MSLFARGLLAFQGPDDSADDAMELSRMEARLPALLSVIAGMVDCTGFFTLGHIFTAHVTGNLVLAAGVAVDGGSFHWAQLLTIPVFMLALATVWLIARASRLHGARLVRLLLLVQFLILAALLAFSIIARPSSDPAGWLAGTAAMMAVSAMACQYALLRLAVRGAISTAVMTGNLANAVLSVMDLLSVRHPLLPRDATPLKHSLGRLAGFLLGCVIVAAVVSLAGDWTWSLPAALACAAIAVR</sequence>
<dbReference type="PANTHER" id="PTHR37314:SF5">
    <property type="entry name" value="SLR0142 PROTEIN"/>
    <property type="match status" value="1"/>
</dbReference>
<dbReference type="EMBL" id="CP147711">
    <property type="protein sequence ID" value="WXC81680.1"/>
    <property type="molecule type" value="Genomic_DNA"/>
</dbReference>